<dbReference type="Pfam" id="PF12729">
    <property type="entry name" value="4HB_MCP_1"/>
    <property type="match status" value="1"/>
</dbReference>
<dbReference type="Proteomes" id="UP000297729">
    <property type="component" value="Unassembled WGS sequence"/>
</dbReference>
<comment type="caution">
    <text evidence="8">The sequence shown here is derived from an EMBL/GenBank/DDBJ whole genome shotgun (WGS) entry which is preliminary data.</text>
</comment>
<feature type="region of interest" description="Disordered" evidence="5">
    <location>
        <begin position="526"/>
        <end position="547"/>
    </location>
</feature>
<gene>
    <name evidence="8" type="ORF">E4L98_21530</name>
</gene>
<comment type="similarity">
    <text evidence="3">Belongs to the methyl-accepting chemotaxis (MCP) protein family.</text>
</comment>
<accession>A0A4Y9S6G2</accession>
<dbReference type="FunFam" id="1.10.287.950:FF:000001">
    <property type="entry name" value="Methyl-accepting chemotaxis sensory transducer"/>
    <property type="match status" value="1"/>
</dbReference>
<dbReference type="InterPro" id="IPR004090">
    <property type="entry name" value="Chemotax_Me-accpt_rcpt"/>
</dbReference>
<dbReference type="GO" id="GO:0007165">
    <property type="term" value="P:signal transduction"/>
    <property type="evidence" value="ECO:0007669"/>
    <property type="project" value="UniProtKB-KW"/>
</dbReference>
<evidence type="ECO:0000256" key="1">
    <source>
        <dbReference type="ARBA" id="ARBA00004370"/>
    </source>
</evidence>
<feature type="domain" description="Methyl-accepting transducer" evidence="7">
    <location>
        <begin position="270"/>
        <end position="499"/>
    </location>
</feature>
<evidence type="ECO:0000256" key="5">
    <source>
        <dbReference type="SAM" id="MobiDB-lite"/>
    </source>
</evidence>
<dbReference type="Gene3D" id="1.10.287.950">
    <property type="entry name" value="Methyl-accepting chemotaxis protein"/>
    <property type="match status" value="1"/>
</dbReference>
<evidence type="ECO:0000256" key="3">
    <source>
        <dbReference type="ARBA" id="ARBA00029447"/>
    </source>
</evidence>
<dbReference type="PANTHER" id="PTHR43531:SF14">
    <property type="entry name" value="METHYL-ACCEPTING CHEMOTAXIS PROTEIN I-RELATED"/>
    <property type="match status" value="1"/>
</dbReference>
<evidence type="ECO:0000256" key="4">
    <source>
        <dbReference type="PROSITE-ProRule" id="PRU00284"/>
    </source>
</evidence>
<dbReference type="Pfam" id="PF00015">
    <property type="entry name" value="MCPsignal"/>
    <property type="match status" value="1"/>
</dbReference>
<sequence length="547" mass="58179">MEFFKKLKIGTQLALSFGTLTALMLIMATFAIVRMNTITTAFHDEERIMIEKLEPLYVAREALAQTGIAARSAYIYTDNAQVRRELALVDEQSAIFLDALDKLTPVYQGDTNFEKVASGLRKMAVELKRVRQLHDAGNQEALAAFLANECAPLRRQIVADIAVVLKASLDATHAAGAGVDAHASDAFTGIVLQAVLSLVVSVLIAWVNTQLLLKQLGGEPSYATAIANKIAEGDLSVSVQVKSNDQTSLLHAIAAMRDSLSSIVGQVRQGTNLITTASSEIASGNSDLSQRTEHQSASLEKVATAMEELTGTVRQNAHNAMQANTLAVTASDVSEQGGQVMEQVTVTMASINESSRKIVDIISVIDGIAFQTNILALNAAVEAARAGEQGRGFAVVAQEVRTLAQRSAAAAKEIKALIDDSVEKVGNGSDQVHKAAETMHQVVTSVKRVTEIMGEISGASMEQTAGIEQVNNAIGEMDAMTQQNSALVEQASAAARELRDQASNLAQVVGVFKLEAHSATVTGLRRRAARRPAAPAADEEVRRIANG</sequence>
<evidence type="ECO:0000259" key="7">
    <source>
        <dbReference type="PROSITE" id="PS50111"/>
    </source>
</evidence>
<dbReference type="PANTHER" id="PTHR43531">
    <property type="entry name" value="PROTEIN ICFG"/>
    <property type="match status" value="1"/>
</dbReference>
<dbReference type="InterPro" id="IPR051310">
    <property type="entry name" value="MCP_chemotaxis"/>
</dbReference>
<dbReference type="GO" id="GO:0006935">
    <property type="term" value="P:chemotaxis"/>
    <property type="evidence" value="ECO:0007669"/>
    <property type="project" value="InterPro"/>
</dbReference>
<dbReference type="AlphaFoldDB" id="A0A4Y9S6G2"/>
<dbReference type="SUPFAM" id="SSF58104">
    <property type="entry name" value="Methyl-accepting chemotaxis protein (MCP) signaling domain"/>
    <property type="match status" value="1"/>
</dbReference>
<keyword evidence="6" id="KW-0812">Transmembrane</keyword>
<dbReference type="SMART" id="SM00283">
    <property type="entry name" value="MA"/>
    <property type="match status" value="1"/>
</dbReference>
<keyword evidence="6" id="KW-0472">Membrane</keyword>
<keyword evidence="4" id="KW-0807">Transducer</keyword>
<dbReference type="PROSITE" id="PS50111">
    <property type="entry name" value="CHEMOTAXIS_TRANSDUC_2"/>
    <property type="match status" value="1"/>
</dbReference>
<dbReference type="EMBL" id="SPVG01000212">
    <property type="protein sequence ID" value="TFW17120.1"/>
    <property type="molecule type" value="Genomic_DNA"/>
</dbReference>
<organism evidence="8 9">
    <name type="scientific">Duganella callida</name>
    <dbReference type="NCBI Taxonomy" id="2561932"/>
    <lineage>
        <taxon>Bacteria</taxon>
        <taxon>Pseudomonadati</taxon>
        <taxon>Pseudomonadota</taxon>
        <taxon>Betaproteobacteria</taxon>
        <taxon>Burkholderiales</taxon>
        <taxon>Oxalobacteraceae</taxon>
        <taxon>Telluria group</taxon>
        <taxon>Duganella</taxon>
    </lineage>
</organism>
<dbReference type="GO" id="GO:0004888">
    <property type="term" value="F:transmembrane signaling receptor activity"/>
    <property type="evidence" value="ECO:0007669"/>
    <property type="project" value="InterPro"/>
</dbReference>
<keyword evidence="9" id="KW-1185">Reference proteome</keyword>
<evidence type="ECO:0000313" key="8">
    <source>
        <dbReference type="EMBL" id="TFW17120.1"/>
    </source>
</evidence>
<dbReference type="CDD" id="cd11386">
    <property type="entry name" value="MCP_signal"/>
    <property type="match status" value="1"/>
</dbReference>
<protein>
    <submittedName>
        <fullName evidence="8">Chemotaxis protein</fullName>
    </submittedName>
</protein>
<comment type="subcellular location">
    <subcellularLocation>
        <location evidence="1">Membrane</location>
    </subcellularLocation>
</comment>
<keyword evidence="2" id="KW-0488">Methylation</keyword>
<reference evidence="8 9" key="1">
    <citation type="submission" date="2019-03" db="EMBL/GenBank/DDBJ databases">
        <title>Draft Genome Sequence of Duganella callidus sp. nov., a Novel Duganella Species Isolated from Cultivated Soil.</title>
        <authorList>
            <person name="Raths R."/>
            <person name="Peta V."/>
            <person name="Bucking H."/>
        </authorList>
    </citation>
    <scope>NUCLEOTIDE SEQUENCE [LARGE SCALE GENOMIC DNA]</scope>
    <source>
        <strain evidence="8 9">DN04</strain>
    </source>
</reference>
<evidence type="ECO:0000313" key="9">
    <source>
        <dbReference type="Proteomes" id="UP000297729"/>
    </source>
</evidence>
<evidence type="ECO:0000256" key="2">
    <source>
        <dbReference type="ARBA" id="ARBA00022481"/>
    </source>
</evidence>
<dbReference type="InterPro" id="IPR004089">
    <property type="entry name" value="MCPsignal_dom"/>
</dbReference>
<proteinExistence type="inferred from homology"/>
<dbReference type="PRINTS" id="PR00260">
    <property type="entry name" value="CHEMTRNSDUCR"/>
</dbReference>
<dbReference type="InterPro" id="IPR024478">
    <property type="entry name" value="HlyB_4HB_MCP"/>
</dbReference>
<dbReference type="OrthoDB" id="8555762at2"/>
<feature type="transmembrane region" description="Helical" evidence="6">
    <location>
        <begin position="12"/>
        <end position="33"/>
    </location>
</feature>
<name>A0A4Y9S6G2_9BURK</name>
<keyword evidence="6" id="KW-1133">Transmembrane helix</keyword>
<dbReference type="RefSeq" id="WP_135203597.1">
    <property type="nucleotide sequence ID" value="NZ_SPVG01000212.1"/>
</dbReference>
<dbReference type="GO" id="GO:0005886">
    <property type="term" value="C:plasma membrane"/>
    <property type="evidence" value="ECO:0007669"/>
    <property type="project" value="TreeGrafter"/>
</dbReference>
<evidence type="ECO:0000256" key="6">
    <source>
        <dbReference type="SAM" id="Phobius"/>
    </source>
</evidence>